<accession>J9DLP2</accession>
<evidence type="ECO:0000313" key="2">
    <source>
        <dbReference type="EMBL" id="EJW03510.1"/>
    </source>
</evidence>
<organism evidence="2 3">
    <name type="scientific">Edhazardia aedis (strain USNM 41457)</name>
    <name type="common">Microsporidian parasite</name>
    <dbReference type="NCBI Taxonomy" id="1003232"/>
    <lineage>
        <taxon>Eukaryota</taxon>
        <taxon>Fungi</taxon>
        <taxon>Fungi incertae sedis</taxon>
        <taxon>Microsporidia</taxon>
        <taxon>Edhazardia</taxon>
    </lineage>
</organism>
<feature type="region of interest" description="Disordered" evidence="1">
    <location>
        <begin position="235"/>
        <end position="262"/>
    </location>
</feature>
<dbReference type="HOGENOM" id="CLU_1061849_0_0_1"/>
<reference evidence="3" key="2">
    <citation type="submission" date="2015-07" db="EMBL/GenBank/DDBJ databases">
        <title>Contrasting host-pathogen interactions and genome evolution in two generalist and specialist microsporidian pathogens of mosquitoes.</title>
        <authorList>
            <consortium name="The Broad Institute Genomics Platform"/>
            <consortium name="The Broad Institute Genome Sequencing Center for Infectious Disease"/>
            <person name="Cuomo C.A."/>
            <person name="Sanscrainte N.D."/>
            <person name="Goldberg J.M."/>
            <person name="Heiman D."/>
            <person name="Young S."/>
            <person name="Zeng Q."/>
            <person name="Becnel J.J."/>
            <person name="Birren B.W."/>
        </authorList>
    </citation>
    <scope>NUCLEOTIDE SEQUENCE [LARGE SCALE GENOMIC DNA]</scope>
    <source>
        <strain evidence="3">USNM 41457</strain>
    </source>
</reference>
<comment type="caution">
    <text evidence="2">The sequence shown here is derived from an EMBL/GenBank/DDBJ whole genome shotgun (WGS) entry which is preliminary data.</text>
</comment>
<feature type="compositionally biased region" description="Low complexity" evidence="1">
    <location>
        <begin position="235"/>
        <end position="253"/>
    </location>
</feature>
<evidence type="ECO:0000313" key="3">
    <source>
        <dbReference type="Proteomes" id="UP000003163"/>
    </source>
</evidence>
<sequence>MMILILPYIFSYTYKIKLANTEKYMANEFEKKNTVNVSDFEDAETFTVQITHPNNVYKLLRPQSQPKYMLSYSRKTRELIYHTGSTETVETFEVVPLDVYDRTFWILTEGRCVTWHEEHKHFWDEACKDNDPRQVFEFIATDFDYSSLANTVGDLDVKVTEPNEDLNELSRQIHLQKENKSLLLSIYKALYDMTICFGNNGTCNAETIISNSLFSANDNRGLLGAKMQALKSSYSSSSSYSKSSSSSSSNRSSFLAKSGVRR</sequence>
<keyword evidence="3" id="KW-1185">Reference proteome</keyword>
<gene>
    <name evidence="2" type="ORF">EDEG_02154</name>
</gene>
<dbReference type="VEuPathDB" id="MicrosporidiaDB:EDEG_02154"/>
<name>J9DLP2_EDHAE</name>
<dbReference type="AlphaFoldDB" id="J9DLP2"/>
<evidence type="ECO:0000256" key="1">
    <source>
        <dbReference type="SAM" id="MobiDB-lite"/>
    </source>
</evidence>
<proteinExistence type="predicted"/>
<reference evidence="2 3" key="1">
    <citation type="submission" date="2011-08" db="EMBL/GenBank/DDBJ databases">
        <authorList>
            <person name="Liu Z.J."/>
            <person name="Shi F.L."/>
            <person name="Lu J.Q."/>
            <person name="Li M."/>
            <person name="Wang Z.L."/>
        </authorList>
    </citation>
    <scope>NUCLEOTIDE SEQUENCE [LARGE SCALE GENOMIC DNA]</scope>
    <source>
        <strain evidence="2 3">USNM 41457</strain>
    </source>
</reference>
<protein>
    <submittedName>
        <fullName evidence="2">Uncharacterized protein</fullName>
    </submittedName>
</protein>
<dbReference type="Proteomes" id="UP000003163">
    <property type="component" value="Unassembled WGS sequence"/>
</dbReference>
<dbReference type="InParanoid" id="J9DLP2"/>
<dbReference type="EMBL" id="AFBI03000036">
    <property type="protein sequence ID" value="EJW03510.1"/>
    <property type="molecule type" value="Genomic_DNA"/>
</dbReference>